<dbReference type="AlphaFoldDB" id="A0A552ETF9"/>
<evidence type="ECO:0000256" key="2">
    <source>
        <dbReference type="ARBA" id="ARBA00022803"/>
    </source>
</evidence>
<feature type="non-terminal residue" evidence="4">
    <location>
        <position position="1"/>
    </location>
</feature>
<accession>A0A552ETF9</accession>
<dbReference type="SMART" id="SM00028">
    <property type="entry name" value="TPR"/>
    <property type="match status" value="2"/>
</dbReference>
<dbReference type="InterPro" id="IPR019734">
    <property type="entry name" value="TPR_rpt"/>
</dbReference>
<protein>
    <submittedName>
        <fullName evidence="4">Tetratricopeptide repeat protein</fullName>
    </submittedName>
</protein>
<dbReference type="EMBL" id="SFBI01000087">
    <property type="protein sequence ID" value="TRU37747.1"/>
    <property type="molecule type" value="Genomic_DNA"/>
</dbReference>
<dbReference type="Pfam" id="PF13414">
    <property type="entry name" value="TPR_11"/>
    <property type="match status" value="1"/>
</dbReference>
<dbReference type="NCBIfam" id="NF047558">
    <property type="entry name" value="TPR_END_plus"/>
    <property type="match status" value="1"/>
</dbReference>
<feature type="repeat" description="TPR" evidence="3">
    <location>
        <begin position="44"/>
        <end position="77"/>
    </location>
</feature>
<dbReference type="Proteomes" id="UP000317708">
    <property type="component" value="Unassembled WGS sequence"/>
</dbReference>
<dbReference type="InterPro" id="IPR011990">
    <property type="entry name" value="TPR-like_helical_dom_sf"/>
</dbReference>
<proteinExistence type="predicted"/>
<organism evidence="4 5">
    <name type="scientific">Microcystis aeruginosa Ma_MB_S_20031200_S102</name>
    <dbReference type="NCBI Taxonomy" id="2486254"/>
    <lineage>
        <taxon>Bacteria</taxon>
        <taxon>Bacillati</taxon>
        <taxon>Cyanobacteriota</taxon>
        <taxon>Cyanophyceae</taxon>
        <taxon>Oscillatoriophycideae</taxon>
        <taxon>Chroococcales</taxon>
        <taxon>Microcystaceae</taxon>
        <taxon>Microcystis</taxon>
    </lineage>
</organism>
<evidence type="ECO:0000256" key="3">
    <source>
        <dbReference type="PROSITE-ProRule" id="PRU00339"/>
    </source>
</evidence>
<evidence type="ECO:0000256" key="1">
    <source>
        <dbReference type="ARBA" id="ARBA00022737"/>
    </source>
</evidence>
<sequence>RALEFKPDFHQAWVIRGVALGILGRLEEAIASYDRALEINPNYANAYYNKACCYGLQNNVELAIENLQRAINLDVKYQDMAKTDKDFEQIRGDERFQSFLNRV</sequence>
<evidence type="ECO:0000313" key="5">
    <source>
        <dbReference type="Proteomes" id="UP000317708"/>
    </source>
</evidence>
<keyword evidence="2 3" id="KW-0802">TPR repeat</keyword>
<feature type="repeat" description="TPR" evidence="3">
    <location>
        <begin position="10"/>
        <end position="43"/>
    </location>
</feature>
<evidence type="ECO:0000313" key="4">
    <source>
        <dbReference type="EMBL" id="TRU37747.1"/>
    </source>
</evidence>
<dbReference type="PANTHER" id="PTHR44858">
    <property type="entry name" value="TETRATRICOPEPTIDE REPEAT PROTEIN 6"/>
    <property type="match status" value="1"/>
</dbReference>
<name>A0A552ETF9_MICAE</name>
<keyword evidence="1" id="KW-0677">Repeat</keyword>
<dbReference type="Gene3D" id="1.25.40.10">
    <property type="entry name" value="Tetratricopeptide repeat domain"/>
    <property type="match status" value="1"/>
</dbReference>
<comment type="caution">
    <text evidence="4">The sequence shown here is derived from an EMBL/GenBank/DDBJ whole genome shotgun (WGS) entry which is preliminary data.</text>
</comment>
<reference evidence="4 5" key="1">
    <citation type="submission" date="2019-01" db="EMBL/GenBank/DDBJ databases">
        <title>Coherence of Microcystis species and biogeography revealed through population genomics.</title>
        <authorList>
            <person name="Perez-Carrascal O.M."/>
            <person name="Terrat Y."/>
            <person name="Giani A."/>
            <person name="Fortin N."/>
            <person name="Tromas N."/>
            <person name="Shapiro B.J."/>
        </authorList>
    </citation>
    <scope>NUCLEOTIDE SEQUENCE [LARGE SCALE GENOMIC DNA]</scope>
    <source>
        <strain evidence="4">Ma_MB_S_20031200_S102</strain>
    </source>
</reference>
<gene>
    <name evidence="4" type="ORF">EWV92_10165</name>
</gene>
<dbReference type="PROSITE" id="PS50293">
    <property type="entry name" value="TPR_REGION"/>
    <property type="match status" value="1"/>
</dbReference>
<dbReference type="SUPFAM" id="SSF48452">
    <property type="entry name" value="TPR-like"/>
    <property type="match status" value="1"/>
</dbReference>
<dbReference type="PANTHER" id="PTHR44858:SF1">
    <property type="entry name" value="UDP-N-ACETYLGLUCOSAMINE--PEPTIDE N-ACETYLGLUCOSAMINYLTRANSFERASE SPINDLY-RELATED"/>
    <property type="match status" value="1"/>
</dbReference>
<dbReference type="InterPro" id="IPR050498">
    <property type="entry name" value="Ycf3"/>
</dbReference>
<dbReference type="PROSITE" id="PS50005">
    <property type="entry name" value="TPR"/>
    <property type="match status" value="2"/>
</dbReference>